<comment type="caution">
    <text evidence="1">The sequence shown here is derived from an EMBL/GenBank/DDBJ whole genome shotgun (WGS) entry which is preliminary data.</text>
</comment>
<evidence type="ECO:0000313" key="2">
    <source>
        <dbReference type="Proteomes" id="UP001148662"/>
    </source>
</evidence>
<organism evidence="1 2">
    <name type="scientific">Phlebia brevispora</name>
    <dbReference type="NCBI Taxonomy" id="194682"/>
    <lineage>
        <taxon>Eukaryota</taxon>
        <taxon>Fungi</taxon>
        <taxon>Dikarya</taxon>
        <taxon>Basidiomycota</taxon>
        <taxon>Agaricomycotina</taxon>
        <taxon>Agaricomycetes</taxon>
        <taxon>Polyporales</taxon>
        <taxon>Meruliaceae</taxon>
        <taxon>Phlebia</taxon>
    </lineage>
</organism>
<sequence>MPGLFPAQSAPPAQKTLLQKVLPLIHVVAAWLLLAYFVFWKEPETFSERAYGVVGSENRWSRWAELSRRKPDETWGVQFVPFFWAFTTLTLVLHTWRIFQGLDPVRPPMILSLALQYMPPSLSSLILNIMKYLQIGNVFIDDVAALIFGMGVLIWLASLFTD</sequence>
<keyword evidence="2" id="KW-1185">Reference proteome</keyword>
<reference evidence="1" key="1">
    <citation type="submission" date="2022-07" db="EMBL/GenBank/DDBJ databases">
        <title>Genome Sequence of Phlebia brevispora.</title>
        <authorList>
            <person name="Buettner E."/>
        </authorList>
    </citation>
    <scope>NUCLEOTIDE SEQUENCE</scope>
    <source>
        <strain evidence="1">MPL23</strain>
    </source>
</reference>
<proteinExistence type="predicted"/>
<accession>A0ACC1T1Z2</accession>
<dbReference type="Proteomes" id="UP001148662">
    <property type="component" value="Unassembled WGS sequence"/>
</dbReference>
<name>A0ACC1T1Z2_9APHY</name>
<evidence type="ECO:0000313" key="1">
    <source>
        <dbReference type="EMBL" id="KAJ3551164.1"/>
    </source>
</evidence>
<gene>
    <name evidence="1" type="ORF">NM688_g4873</name>
</gene>
<dbReference type="EMBL" id="JANHOG010000848">
    <property type="protein sequence ID" value="KAJ3551164.1"/>
    <property type="molecule type" value="Genomic_DNA"/>
</dbReference>
<protein>
    <submittedName>
        <fullName evidence="1">Uncharacterized protein</fullName>
    </submittedName>
</protein>